<reference evidence="3 4" key="1">
    <citation type="journal article" date="2019" name="Emerg. Microbes Infect.">
        <title>Comprehensive subspecies identification of 175 nontuberculous mycobacteria species based on 7547 genomic profiles.</title>
        <authorList>
            <person name="Matsumoto Y."/>
            <person name="Kinjo T."/>
            <person name="Motooka D."/>
            <person name="Nabeya D."/>
            <person name="Jung N."/>
            <person name="Uechi K."/>
            <person name="Horii T."/>
            <person name="Iida T."/>
            <person name="Fujita J."/>
            <person name="Nakamura S."/>
        </authorList>
    </citation>
    <scope>NUCLEOTIDE SEQUENCE [LARGE SCALE GENOMIC DNA]</scope>
    <source>
        <strain evidence="3 4">JCM 13392</strain>
    </source>
</reference>
<dbReference type="Pfam" id="PF08327">
    <property type="entry name" value="AHSA1"/>
    <property type="match status" value="1"/>
</dbReference>
<sequence length="148" mass="16962">MSDNSLTIEIIVPNTPKQVFTAITNVDKWWSEGIDGETATHGGEFTFTDYTDLWCRFRLTEFTPPERIVWQVIDSRLDFIGNHTEWTGTQVIFEITPTADGTRLEFTHQGLRPTIECYEACSRGWDFYINRSLPELLATGTGDPIRKP</sequence>
<dbReference type="CDD" id="cd07814">
    <property type="entry name" value="SRPBCC_CalC_Aha1-like"/>
    <property type="match status" value="1"/>
</dbReference>
<evidence type="ECO:0000313" key="3">
    <source>
        <dbReference type="EMBL" id="GFG60549.1"/>
    </source>
</evidence>
<organism evidence="3 4">
    <name type="scientific">Mycolicibacterium murale</name>
    <dbReference type="NCBI Taxonomy" id="182220"/>
    <lineage>
        <taxon>Bacteria</taxon>
        <taxon>Bacillati</taxon>
        <taxon>Actinomycetota</taxon>
        <taxon>Actinomycetes</taxon>
        <taxon>Mycobacteriales</taxon>
        <taxon>Mycobacteriaceae</taxon>
        <taxon>Mycolicibacterium</taxon>
    </lineage>
</organism>
<feature type="domain" description="Activator of Hsp90 ATPase homologue 1/2-like C-terminal" evidence="2">
    <location>
        <begin position="15"/>
        <end position="137"/>
    </location>
</feature>
<dbReference type="SUPFAM" id="SSF55961">
    <property type="entry name" value="Bet v1-like"/>
    <property type="match status" value="1"/>
</dbReference>
<comment type="similarity">
    <text evidence="1">Belongs to the AHA1 family.</text>
</comment>
<dbReference type="AlphaFoldDB" id="A0A7I9WSJ9"/>
<dbReference type="EMBL" id="BLKT01000003">
    <property type="protein sequence ID" value="GFG60549.1"/>
    <property type="molecule type" value="Genomic_DNA"/>
</dbReference>
<dbReference type="InterPro" id="IPR013538">
    <property type="entry name" value="ASHA1/2-like_C"/>
</dbReference>
<gene>
    <name evidence="3" type="ORF">MMUR_46850</name>
</gene>
<name>A0A7I9WSJ9_9MYCO</name>
<dbReference type="InterPro" id="IPR023393">
    <property type="entry name" value="START-like_dom_sf"/>
</dbReference>
<evidence type="ECO:0000313" key="4">
    <source>
        <dbReference type="Proteomes" id="UP000465241"/>
    </source>
</evidence>
<evidence type="ECO:0000259" key="2">
    <source>
        <dbReference type="Pfam" id="PF08327"/>
    </source>
</evidence>
<comment type="caution">
    <text evidence="3">The sequence shown here is derived from an EMBL/GenBank/DDBJ whole genome shotgun (WGS) entry which is preliminary data.</text>
</comment>
<keyword evidence="4" id="KW-1185">Reference proteome</keyword>
<dbReference type="Proteomes" id="UP000465241">
    <property type="component" value="Unassembled WGS sequence"/>
</dbReference>
<dbReference type="Gene3D" id="3.30.530.20">
    <property type="match status" value="1"/>
</dbReference>
<accession>A0A7I9WSJ9</accession>
<evidence type="ECO:0000256" key="1">
    <source>
        <dbReference type="ARBA" id="ARBA00006817"/>
    </source>
</evidence>
<proteinExistence type="inferred from homology"/>
<protein>
    <recommendedName>
        <fullName evidence="2">Activator of Hsp90 ATPase homologue 1/2-like C-terminal domain-containing protein</fullName>
    </recommendedName>
</protein>